<proteinExistence type="predicted"/>
<evidence type="ECO:0000313" key="4">
    <source>
        <dbReference type="Proteomes" id="UP000002320"/>
    </source>
</evidence>
<dbReference type="VEuPathDB" id="VectorBase:CPIJ015329"/>
<feature type="compositionally biased region" description="Basic and acidic residues" evidence="1">
    <location>
        <begin position="86"/>
        <end position="95"/>
    </location>
</feature>
<dbReference type="EnsemblMetazoa" id="CPIJ015329-RA">
    <property type="protein sequence ID" value="CPIJ015329-PA"/>
    <property type="gene ID" value="CPIJ015329"/>
</dbReference>
<evidence type="ECO:0000256" key="1">
    <source>
        <dbReference type="SAM" id="MobiDB-lite"/>
    </source>
</evidence>
<dbReference type="Proteomes" id="UP000002320">
    <property type="component" value="Unassembled WGS sequence"/>
</dbReference>
<feature type="compositionally biased region" description="Basic residues" evidence="1">
    <location>
        <begin position="97"/>
        <end position="111"/>
    </location>
</feature>
<dbReference type="KEGG" id="cqu:CpipJ_CPIJ015329"/>
<reference evidence="3" key="2">
    <citation type="submission" date="2020-05" db="UniProtKB">
        <authorList>
            <consortium name="EnsemblMetazoa"/>
        </authorList>
    </citation>
    <scope>IDENTIFICATION</scope>
    <source>
        <strain evidence="3">JHB</strain>
    </source>
</reference>
<sequence>MSLEKLQVHFHSEIIYSDNSNIVHNGRTTIGDLEKLNKDVFQTTQNLDKALTQIEDCQNEMQGIRQRIVQEEQQLRNILSPLHQPSDSDKTEQRIKNLSKKKRKFLQKKNS</sequence>
<dbReference type="eggNOG" id="KOG0516">
    <property type="taxonomic scope" value="Eukaryota"/>
</dbReference>
<keyword evidence="4" id="KW-1185">Reference proteome</keyword>
<dbReference type="VEuPathDB" id="VectorBase:CQUJHB000060"/>
<dbReference type="EMBL" id="DS232416">
    <property type="protein sequence ID" value="EDS41488.1"/>
    <property type="molecule type" value="Genomic_DNA"/>
</dbReference>
<dbReference type="InParanoid" id="B0X6K5"/>
<dbReference type="STRING" id="7176.B0X6K5"/>
<evidence type="ECO:0000313" key="3">
    <source>
        <dbReference type="EnsemblMetazoa" id="CPIJ015329-PA"/>
    </source>
</evidence>
<evidence type="ECO:0000313" key="2">
    <source>
        <dbReference type="EMBL" id="EDS41488.1"/>
    </source>
</evidence>
<feature type="region of interest" description="Disordered" evidence="1">
    <location>
        <begin position="78"/>
        <end position="111"/>
    </location>
</feature>
<organism>
    <name type="scientific">Culex quinquefasciatus</name>
    <name type="common">Southern house mosquito</name>
    <name type="synonym">Culex pungens</name>
    <dbReference type="NCBI Taxonomy" id="7176"/>
    <lineage>
        <taxon>Eukaryota</taxon>
        <taxon>Metazoa</taxon>
        <taxon>Ecdysozoa</taxon>
        <taxon>Arthropoda</taxon>
        <taxon>Hexapoda</taxon>
        <taxon>Insecta</taxon>
        <taxon>Pterygota</taxon>
        <taxon>Neoptera</taxon>
        <taxon>Endopterygota</taxon>
        <taxon>Diptera</taxon>
        <taxon>Nematocera</taxon>
        <taxon>Culicoidea</taxon>
        <taxon>Culicidae</taxon>
        <taxon>Culicinae</taxon>
        <taxon>Culicini</taxon>
        <taxon>Culex</taxon>
        <taxon>Culex</taxon>
    </lineage>
</organism>
<gene>
    <name evidence="3" type="primary">6048342</name>
    <name evidence="2" type="ORF">CpipJ_CPIJ015329</name>
</gene>
<dbReference type="AlphaFoldDB" id="B0X6K5"/>
<accession>B0X6K5</accession>
<protein>
    <submittedName>
        <fullName evidence="2 3">Uncharacterized protein</fullName>
    </submittedName>
</protein>
<reference evidence="2" key="1">
    <citation type="submission" date="2007-03" db="EMBL/GenBank/DDBJ databases">
        <title>Annotation of Culex pipiens quinquefasciatus.</title>
        <authorList>
            <consortium name="The Broad Institute Genome Sequencing Platform"/>
            <person name="Atkinson P.W."/>
            <person name="Hemingway J."/>
            <person name="Christensen B.M."/>
            <person name="Higgs S."/>
            <person name="Kodira C."/>
            <person name="Hannick L."/>
            <person name="Megy K."/>
            <person name="O'Leary S."/>
            <person name="Pearson M."/>
            <person name="Haas B.J."/>
            <person name="Mauceli E."/>
            <person name="Wortman J.R."/>
            <person name="Lee N.H."/>
            <person name="Guigo R."/>
            <person name="Stanke M."/>
            <person name="Alvarado L."/>
            <person name="Amedeo P."/>
            <person name="Antoine C.H."/>
            <person name="Arensburger P."/>
            <person name="Bidwell S.L."/>
            <person name="Crawford M."/>
            <person name="Camaro F."/>
            <person name="Devon K."/>
            <person name="Engels R."/>
            <person name="Hammond M."/>
            <person name="Howarth C."/>
            <person name="Koehrsen M."/>
            <person name="Lawson D."/>
            <person name="Montgomery P."/>
            <person name="Nene V."/>
            <person name="Nusbaum C."/>
            <person name="Puiu D."/>
            <person name="Romero-Severson J."/>
            <person name="Severson D.W."/>
            <person name="Shumway M."/>
            <person name="Sisk P."/>
            <person name="Stolte C."/>
            <person name="Zeng Q."/>
            <person name="Eisenstadt E."/>
            <person name="Fraser-Liggett C."/>
            <person name="Strausberg R."/>
            <person name="Galagan J."/>
            <person name="Birren B."/>
            <person name="Collins F.H."/>
        </authorList>
    </citation>
    <scope>NUCLEOTIDE SEQUENCE [LARGE SCALE GENOMIC DNA]</scope>
    <source>
        <strain evidence="2">JHB</strain>
    </source>
</reference>
<name>B0X6K5_CULQU</name>
<dbReference type="OrthoDB" id="6538186at2759"/>
<dbReference type="HOGENOM" id="CLU_2160844_0_0_1"/>